<evidence type="ECO:0000256" key="6">
    <source>
        <dbReference type="ARBA" id="ARBA00023136"/>
    </source>
</evidence>
<evidence type="ECO:0000256" key="1">
    <source>
        <dbReference type="ARBA" id="ARBA00004651"/>
    </source>
</evidence>
<comment type="subcellular location">
    <subcellularLocation>
        <location evidence="1 7">Cell membrane</location>
        <topology evidence="1 7">Multi-pass membrane protein</topology>
    </subcellularLocation>
</comment>
<sequence length="311" mass="35111">MRRFIIRRLLQSVLLLWAVMSLTWLLVATAPGGPELILAQNPKITAEQRANIRESYGLNKPLYEQYFIWMGRVATLDFGRSYTNPRPAMQVIGERIWPTMQLGFFSYVIGMLGIPLGVYAAKHRGKMSDNLIRVITVVGSCMPVWFLSLMFILIAANTIRWFPQGEGKDSVGAWFLHLMIPSALLSVGFLISFTRFVRSETLEVLNQDYVRTANAKGLEAKKVDRWHVFRNSLVPVVTLLGYFLPSLFSGAIITETIFNWPGMGRLFYQATTGRDMPVMLGITFIASVATIIGIFLADLGYGLVDPRVRYE</sequence>
<keyword evidence="5 7" id="KW-1133">Transmembrane helix</keyword>
<dbReference type="InterPro" id="IPR000515">
    <property type="entry name" value="MetI-like"/>
</dbReference>
<feature type="domain" description="ABC transmembrane type-1" evidence="8">
    <location>
        <begin position="96"/>
        <end position="297"/>
    </location>
</feature>
<dbReference type="Pfam" id="PF19300">
    <property type="entry name" value="BPD_transp_1_N"/>
    <property type="match status" value="1"/>
</dbReference>
<feature type="transmembrane region" description="Helical" evidence="7">
    <location>
        <begin position="174"/>
        <end position="193"/>
    </location>
</feature>
<dbReference type="PANTHER" id="PTHR43163">
    <property type="entry name" value="DIPEPTIDE TRANSPORT SYSTEM PERMEASE PROTEIN DPPB-RELATED"/>
    <property type="match status" value="1"/>
</dbReference>
<keyword evidence="12" id="KW-1185">Reference proteome</keyword>
<reference evidence="10" key="2">
    <citation type="journal article" date="2024" name="Nature">
        <title>Anoxygenic phototroph of the Chloroflexota uses a type I reaction centre.</title>
        <authorList>
            <person name="Tsuji J.M."/>
            <person name="Shaw N.A."/>
            <person name="Nagashima S."/>
            <person name="Venkiteswaran J.J."/>
            <person name="Schiff S.L."/>
            <person name="Watanabe T."/>
            <person name="Fukui M."/>
            <person name="Hanada S."/>
            <person name="Tank M."/>
            <person name="Neufeld J.D."/>
        </authorList>
    </citation>
    <scope>NUCLEOTIDE SEQUENCE</scope>
    <source>
        <strain evidence="10">L227-S17</strain>
    </source>
</reference>
<evidence type="ECO:0000313" key="10">
    <source>
        <dbReference type="EMBL" id="WJW66149.1"/>
    </source>
</evidence>
<dbReference type="Pfam" id="PF00528">
    <property type="entry name" value="BPD_transp_1"/>
    <property type="match status" value="1"/>
</dbReference>
<dbReference type="PANTHER" id="PTHR43163:SF6">
    <property type="entry name" value="DIPEPTIDE TRANSPORT SYSTEM PERMEASE PROTEIN DPPB-RELATED"/>
    <property type="match status" value="1"/>
</dbReference>
<feature type="transmembrane region" description="Helical" evidence="7">
    <location>
        <begin position="233"/>
        <end position="258"/>
    </location>
</feature>
<keyword evidence="2 7" id="KW-0813">Transport</keyword>
<evidence type="ECO:0000313" key="9">
    <source>
        <dbReference type="EMBL" id="NWJ44252.1"/>
    </source>
</evidence>
<dbReference type="RefSeq" id="WP_341468030.1">
    <property type="nucleotide sequence ID" value="NZ_CP128399.1"/>
</dbReference>
<dbReference type="GO" id="GO:0055085">
    <property type="term" value="P:transmembrane transport"/>
    <property type="evidence" value="ECO:0007669"/>
    <property type="project" value="InterPro"/>
</dbReference>
<feature type="transmembrane region" description="Helical" evidence="7">
    <location>
        <begin position="131"/>
        <end position="154"/>
    </location>
</feature>
<evidence type="ECO:0000313" key="11">
    <source>
        <dbReference type="Proteomes" id="UP000521676"/>
    </source>
</evidence>
<accession>A0A8T7LVS3</accession>
<protein>
    <submittedName>
        <fullName evidence="9">ABC transporter permease</fullName>
    </submittedName>
</protein>
<keyword evidence="3" id="KW-1003">Cell membrane</keyword>
<dbReference type="InterPro" id="IPR035906">
    <property type="entry name" value="MetI-like_sf"/>
</dbReference>
<keyword evidence="4 7" id="KW-0812">Transmembrane</keyword>
<dbReference type="Proteomes" id="UP001431572">
    <property type="component" value="Chromosome 1"/>
</dbReference>
<gene>
    <name evidence="9" type="ORF">HXX08_00090</name>
    <name evidence="10" type="ORF">OZ401_001938</name>
</gene>
<reference evidence="9 11" key="1">
    <citation type="submission" date="2020-06" db="EMBL/GenBank/DDBJ databases">
        <title>Anoxygenic phototrophic Chloroflexota member uses a Type I reaction center.</title>
        <authorList>
            <person name="Tsuji J.M."/>
            <person name="Shaw N.A."/>
            <person name="Nagashima S."/>
            <person name="Venkiteswaran J."/>
            <person name="Schiff S.L."/>
            <person name="Hanada S."/>
            <person name="Tank M."/>
            <person name="Neufeld J.D."/>
        </authorList>
    </citation>
    <scope>NUCLEOTIDE SEQUENCE [LARGE SCALE GENOMIC DNA]</scope>
    <source>
        <strain evidence="9">L227-S17</strain>
    </source>
</reference>
<keyword evidence="6 7" id="KW-0472">Membrane</keyword>
<dbReference type="CDD" id="cd06261">
    <property type="entry name" value="TM_PBP2"/>
    <property type="match status" value="1"/>
</dbReference>
<evidence type="ECO:0000259" key="8">
    <source>
        <dbReference type="PROSITE" id="PS50928"/>
    </source>
</evidence>
<dbReference type="EMBL" id="JACATZ010000001">
    <property type="protein sequence ID" value="NWJ44252.1"/>
    <property type="molecule type" value="Genomic_DNA"/>
</dbReference>
<evidence type="ECO:0000256" key="4">
    <source>
        <dbReference type="ARBA" id="ARBA00022692"/>
    </source>
</evidence>
<evidence type="ECO:0000256" key="3">
    <source>
        <dbReference type="ARBA" id="ARBA00022475"/>
    </source>
</evidence>
<evidence type="ECO:0000256" key="5">
    <source>
        <dbReference type="ARBA" id="ARBA00022989"/>
    </source>
</evidence>
<dbReference type="GO" id="GO:0005886">
    <property type="term" value="C:plasma membrane"/>
    <property type="evidence" value="ECO:0007669"/>
    <property type="project" value="UniProtKB-SubCell"/>
</dbReference>
<dbReference type="PROSITE" id="PS50928">
    <property type="entry name" value="ABC_TM1"/>
    <property type="match status" value="1"/>
</dbReference>
<comment type="similarity">
    <text evidence="7">Belongs to the binding-protein-dependent transport system permease family.</text>
</comment>
<feature type="transmembrane region" description="Helical" evidence="7">
    <location>
        <begin position="96"/>
        <end position="119"/>
    </location>
</feature>
<proteinExistence type="inferred from homology"/>
<dbReference type="SUPFAM" id="SSF161098">
    <property type="entry name" value="MetI-like"/>
    <property type="match status" value="1"/>
</dbReference>
<dbReference type="Gene3D" id="1.10.3720.10">
    <property type="entry name" value="MetI-like"/>
    <property type="match status" value="1"/>
</dbReference>
<evidence type="ECO:0000256" key="2">
    <source>
        <dbReference type="ARBA" id="ARBA00022448"/>
    </source>
</evidence>
<name>A0A8T7LVS3_9CHLR</name>
<dbReference type="InterPro" id="IPR045621">
    <property type="entry name" value="BPD_transp_1_N"/>
</dbReference>
<dbReference type="AlphaFoldDB" id="A0A8T7LVS3"/>
<feature type="transmembrane region" description="Helical" evidence="7">
    <location>
        <begin position="278"/>
        <end position="304"/>
    </location>
</feature>
<evidence type="ECO:0000313" key="12">
    <source>
        <dbReference type="Proteomes" id="UP001431572"/>
    </source>
</evidence>
<evidence type="ECO:0000256" key="7">
    <source>
        <dbReference type="RuleBase" id="RU363032"/>
    </source>
</evidence>
<organism evidence="9 11">
    <name type="scientific">Candidatus Chlorohelix allophototropha</name>
    <dbReference type="NCBI Taxonomy" id="3003348"/>
    <lineage>
        <taxon>Bacteria</taxon>
        <taxon>Bacillati</taxon>
        <taxon>Chloroflexota</taxon>
        <taxon>Chloroflexia</taxon>
        <taxon>Candidatus Chloroheliales</taxon>
        <taxon>Candidatus Chloroheliaceae</taxon>
        <taxon>Candidatus Chlorohelix</taxon>
    </lineage>
</organism>
<dbReference type="EMBL" id="CP128399">
    <property type="protein sequence ID" value="WJW66149.1"/>
    <property type="molecule type" value="Genomic_DNA"/>
</dbReference>
<dbReference type="Proteomes" id="UP000521676">
    <property type="component" value="Unassembled WGS sequence"/>
</dbReference>